<dbReference type="InterPro" id="IPR029026">
    <property type="entry name" value="tRNA_m1G_MTases_N"/>
</dbReference>
<dbReference type="PANTHER" id="PTHR46429:SF1">
    <property type="entry name" value="23S RRNA (GUANOSINE-2'-O-)-METHYLTRANSFERASE RLMB"/>
    <property type="match status" value="1"/>
</dbReference>
<name>A0A1F4RYV6_UNCSA</name>
<evidence type="ECO:0000256" key="2">
    <source>
        <dbReference type="ARBA" id="ARBA00022603"/>
    </source>
</evidence>
<reference evidence="5 6" key="1">
    <citation type="journal article" date="2016" name="Nat. Commun.">
        <title>Thousands of microbial genomes shed light on interconnected biogeochemical processes in an aquifer system.</title>
        <authorList>
            <person name="Anantharaman K."/>
            <person name="Brown C.T."/>
            <person name="Hug L.A."/>
            <person name="Sharon I."/>
            <person name="Castelle C.J."/>
            <person name="Probst A.J."/>
            <person name="Thomas B.C."/>
            <person name="Singh A."/>
            <person name="Wilkins M.J."/>
            <person name="Karaoz U."/>
            <person name="Brodie E.L."/>
            <person name="Williams K.H."/>
            <person name="Hubbard S.S."/>
            <person name="Banfield J.F."/>
        </authorList>
    </citation>
    <scope>NUCLEOTIDE SEQUENCE [LARGE SCALE GENOMIC DNA]</scope>
</reference>
<keyword evidence="3 5" id="KW-0808">Transferase</keyword>
<dbReference type="FunFam" id="3.40.1280.10:FF:000008">
    <property type="entry name" value="Group 3 RNA methyltransferase TrmH"/>
    <property type="match status" value="1"/>
</dbReference>
<dbReference type="EMBL" id="MEUA01000058">
    <property type="protein sequence ID" value="OGC13339.1"/>
    <property type="molecule type" value="Genomic_DNA"/>
</dbReference>
<comment type="caution">
    <text evidence="5">The sequence shown here is derived from an EMBL/GenBank/DDBJ whole genome shotgun (WGS) entry which is preliminary data.</text>
</comment>
<dbReference type="GO" id="GO:0003723">
    <property type="term" value="F:RNA binding"/>
    <property type="evidence" value="ECO:0007669"/>
    <property type="project" value="InterPro"/>
</dbReference>
<dbReference type="InterPro" id="IPR013123">
    <property type="entry name" value="SpoU_subst-bd"/>
</dbReference>
<dbReference type="InterPro" id="IPR029028">
    <property type="entry name" value="Alpha/beta_knot_MTases"/>
</dbReference>
<proteinExistence type="inferred from homology"/>
<dbReference type="GO" id="GO:0032259">
    <property type="term" value="P:methylation"/>
    <property type="evidence" value="ECO:0007669"/>
    <property type="project" value="UniProtKB-KW"/>
</dbReference>
<dbReference type="Gene3D" id="3.40.1280.10">
    <property type="match status" value="1"/>
</dbReference>
<evidence type="ECO:0000259" key="4">
    <source>
        <dbReference type="SMART" id="SM00967"/>
    </source>
</evidence>
<evidence type="ECO:0000256" key="1">
    <source>
        <dbReference type="ARBA" id="ARBA00007228"/>
    </source>
</evidence>
<dbReference type="SUPFAM" id="SSF55315">
    <property type="entry name" value="L30e-like"/>
    <property type="match status" value="1"/>
</dbReference>
<dbReference type="SUPFAM" id="SSF75217">
    <property type="entry name" value="alpha/beta knot"/>
    <property type="match status" value="1"/>
</dbReference>
<organism evidence="5 6">
    <name type="scientific">candidate division WOR-1 bacterium RIFOXYB2_FULL_36_35</name>
    <dbReference type="NCBI Taxonomy" id="1802578"/>
    <lineage>
        <taxon>Bacteria</taxon>
        <taxon>Bacillati</taxon>
        <taxon>Saganbacteria</taxon>
    </lineage>
</organism>
<dbReference type="NCBIfam" id="TIGR00186">
    <property type="entry name" value="rRNA_methyl_3"/>
    <property type="match status" value="1"/>
</dbReference>
<protein>
    <submittedName>
        <fullName evidence="5">23S rRNA (Guanosine(2251)-2'-O)-methyltransferase RlmB</fullName>
    </submittedName>
</protein>
<comment type="similarity">
    <text evidence="1">Belongs to the class IV-like SAM-binding methyltransferase superfamily. RNA methyltransferase TrmH family.</text>
</comment>
<dbReference type="InterPro" id="IPR029064">
    <property type="entry name" value="Ribosomal_eL30-like_sf"/>
</dbReference>
<gene>
    <name evidence="5" type="ORF">A2290_04745</name>
</gene>
<dbReference type="Pfam" id="PF00588">
    <property type="entry name" value="SpoU_methylase"/>
    <property type="match status" value="1"/>
</dbReference>
<dbReference type="Proteomes" id="UP000177905">
    <property type="component" value="Unassembled WGS sequence"/>
</dbReference>
<dbReference type="AlphaFoldDB" id="A0A1F4RYV6"/>
<dbReference type="InterPro" id="IPR001537">
    <property type="entry name" value="SpoU_MeTrfase"/>
</dbReference>
<dbReference type="GO" id="GO:0008173">
    <property type="term" value="F:RNA methyltransferase activity"/>
    <property type="evidence" value="ECO:0007669"/>
    <property type="project" value="InterPro"/>
</dbReference>
<dbReference type="GO" id="GO:0005829">
    <property type="term" value="C:cytosol"/>
    <property type="evidence" value="ECO:0007669"/>
    <property type="project" value="TreeGrafter"/>
</dbReference>
<dbReference type="GO" id="GO:0006396">
    <property type="term" value="P:RNA processing"/>
    <property type="evidence" value="ECO:0007669"/>
    <property type="project" value="InterPro"/>
</dbReference>
<evidence type="ECO:0000313" key="6">
    <source>
        <dbReference type="Proteomes" id="UP000177905"/>
    </source>
</evidence>
<dbReference type="PANTHER" id="PTHR46429">
    <property type="entry name" value="23S RRNA (GUANOSINE-2'-O-)-METHYLTRANSFERASE RLMB"/>
    <property type="match status" value="1"/>
</dbReference>
<dbReference type="Gene3D" id="3.30.1330.30">
    <property type="match status" value="1"/>
</dbReference>
<evidence type="ECO:0000313" key="5">
    <source>
        <dbReference type="EMBL" id="OGC13339.1"/>
    </source>
</evidence>
<dbReference type="SMART" id="SM00967">
    <property type="entry name" value="SpoU_sub_bind"/>
    <property type="match status" value="1"/>
</dbReference>
<evidence type="ECO:0000256" key="3">
    <source>
        <dbReference type="ARBA" id="ARBA00022679"/>
    </source>
</evidence>
<sequence length="249" mass="27423">MKNEIIDNQEFVFGRNPVLEALKSGQSINKILIAKGLHGIEKIIDYARQKKVLFQFVERSAIDKVCRENNHQGVLAYISPKRYVEVEEILAVAEAKGEPPFILLLDSIEDPHNLGAILRTADAAGVHGVIIPKRRSVPLTSTVTKASSGAVFYVPVARVSNLNDAIYKLKDNRVWIVGLDSLAEQEFTKADLKLSLGLVVGSEGKGLSRLVRENCDFLVKVPMKGEISSLNASVSAAIAMYEVVRQRWG</sequence>
<accession>A0A1F4RYV6</accession>
<dbReference type="Pfam" id="PF08032">
    <property type="entry name" value="SpoU_sub_bind"/>
    <property type="match status" value="1"/>
</dbReference>
<feature type="domain" description="RNA 2-O ribose methyltransferase substrate binding" evidence="4">
    <location>
        <begin position="11"/>
        <end position="84"/>
    </location>
</feature>
<keyword evidence="2 5" id="KW-0489">Methyltransferase</keyword>
<dbReference type="CDD" id="cd18103">
    <property type="entry name" value="SpoU-like_RlmB"/>
    <property type="match status" value="1"/>
</dbReference>
<dbReference type="InterPro" id="IPR004441">
    <property type="entry name" value="rRNA_MeTrfase_TrmH"/>
</dbReference>